<evidence type="ECO:0000313" key="6">
    <source>
        <dbReference type="EMBL" id="KAA9164021.1"/>
    </source>
</evidence>
<dbReference type="OrthoDB" id="6882680at2"/>
<keyword evidence="7" id="KW-1185">Reference proteome</keyword>
<evidence type="ECO:0000313" key="7">
    <source>
        <dbReference type="Proteomes" id="UP000319769"/>
    </source>
</evidence>
<evidence type="ECO:0000256" key="1">
    <source>
        <dbReference type="ARBA" id="ARBA00009986"/>
    </source>
</evidence>
<accession>A0A5N0VGR3</accession>
<dbReference type="GO" id="GO:0016620">
    <property type="term" value="F:oxidoreductase activity, acting on the aldehyde or oxo group of donors, NAD or NADP as acceptor"/>
    <property type="evidence" value="ECO:0007669"/>
    <property type="project" value="InterPro"/>
</dbReference>
<evidence type="ECO:0000256" key="4">
    <source>
        <dbReference type="RuleBase" id="RU003345"/>
    </source>
</evidence>
<reference evidence="6" key="1">
    <citation type="submission" date="2019-09" db="EMBL/GenBank/DDBJ databases">
        <authorList>
            <person name="Teo W.F.A."/>
            <person name="Duangmal K."/>
        </authorList>
    </citation>
    <scope>NUCLEOTIDE SEQUENCE [LARGE SCALE GENOMIC DNA]</scope>
    <source>
        <strain evidence="6">K81G1</strain>
    </source>
</reference>
<evidence type="ECO:0000256" key="3">
    <source>
        <dbReference type="PROSITE-ProRule" id="PRU10007"/>
    </source>
</evidence>
<keyword evidence="2 4" id="KW-0560">Oxidoreductase</keyword>
<sequence>MSQATITTPTQALIDGKFVDAASGETLETYNPATGEVLAHVAAAGPEDVDRAVAAARRAFAEGAWSGLAPAERKSVMLRFADLVEQNLHQLAYLDSVNAGKPITDCETLDLPDVVATLRWYAESLDKVFGKVSPTGSDSLALITRQPRGVVAAVLPWNFPAATLSWKLGPALAAGNSVIIKPPEQAPLSTLRIAELALEAGVPAGVLSVLPGRGEVAGKALGLHPDVDVVAFTGSTAVGREFLRYAADSNLKAVGLECGGKSPQIVFADAVERDVDYVAEELVGAAFWNTGQNCTAGSRILVEAPAHDRLVAAVVDKLAEWKVGSPADRDTKLGPVIEPSALERILRYIDGARAEGATVAYGGNRILEETGGWFVEPTVLDNVRPDMAVAREEIFGPVVSVLTFDTEEQAVELANGTEYGLAASVFTHDLGRAHRVSGLVDAGTVTVNCYGEGDITTPFGGFKTSGFGGHDKGLEAFEQYTELKTTWFSLDH</sequence>
<dbReference type="FunFam" id="3.40.309.10:FF:000012">
    <property type="entry name" value="Betaine aldehyde dehydrogenase"/>
    <property type="match status" value="1"/>
</dbReference>
<evidence type="ECO:0000256" key="2">
    <source>
        <dbReference type="ARBA" id="ARBA00023002"/>
    </source>
</evidence>
<dbReference type="AlphaFoldDB" id="A0A5N0VGR3"/>
<dbReference type="InterPro" id="IPR016163">
    <property type="entry name" value="Ald_DH_C"/>
</dbReference>
<proteinExistence type="inferred from homology"/>
<protein>
    <submittedName>
        <fullName evidence="6">Aldehyde dehydrogenase</fullName>
    </submittedName>
</protein>
<dbReference type="InterPro" id="IPR016160">
    <property type="entry name" value="Ald_DH_CS_CYS"/>
</dbReference>
<dbReference type="SUPFAM" id="SSF53720">
    <property type="entry name" value="ALDH-like"/>
    <property type="match status" value="1"/>
</dbReference>
<dbReference type="Proteomes" id="UP000319769">
    <property type="component" value="Unassembled WGS sequence"/>
</dbReference>
<organism evidence="6 7">
    <name type="scientific">Amycolatopsis acidicola</name>
    <dbReference type="NCBI Taxonomy" id="2596893"/>
    <lineage>
        <taxon>Bacteria</taxon>
        <taxon>Bacillati</taxon>
        <taxon>Actinomycetota</taxon>
        <taxon>Actinomycetes</taxon>
        <taxon>Pseudonocardiales</taxon>
        <taxon>Pseudonocardiaceae</taxon>
        <taxon>Amycolatopsis</taxon>
    </lineage>
</organism>
<dbReference type="Pfam" id="PF00171">
    <property type="entry name" value="Aldedh"/>
    <property type="match status" value="1"/>
</dbReference>
<dbReference type="PROSITE" id="PS00070">
    <property type="entry name" value="ALDEHYDE_DEHYDR_CYS"/>
    <property type="match status" value="1"/>
</dbReference>
<gene>
    <name evidence="6" type="ORF">FPZ12_008370</name>
</gene>
<dbReference type="InterPro" id="IPR015590">
    <property type="entry name" value="Aldehyde_DH_dom"/>
</dbReference>
<dbReference type="CDD" id="cd07112">
    <property type="entry name" value="ALDH_GABALDH-PuuC"/>
    <property type="match status" value="1"/>
</dbReference>
<feature type="active site" evidence="3">
    <location>
        <position position="257"/>
    </location>
</feature>
<dbReference type="PANTHER" id="PTHR11699">
    <property type="entry name" value="ALDEHYDE DEHYDROGENASE-RELATED"/>
    <property type="match status" value="1"/>
</dbReference>
<comment type="caution">
    <text evidence="6">The sequence shown here is derived from an EMBL/GenBank/DDBJ whole genome shotgun (WGS) entry which is preliminary data.</text>
</comment>
<evidence type="ECO:0000259" key="5">
    <source>
        <dbReference type="Pfam" id="PF00171"/>
    </source>
</evidence>
<dbReference type="InterPro" id="IPR016161">
    <property type="entry name" value="Ald_DH/histidinol_DH"/>
</dbReference>
<dbReference type="Gene3D" id="3.40.309.10">
    <property type="entry name" value="Aldehyde Dehydrogenase, Chain A, domain 2"/>
    <property type="match status" value="1"/>
</dbReference>
<dbReference type="Gene3D" id="3.40.605.10">
    <property type="entry name" value="Aldehyde Dehydrogenase, Chain A, domain 1"/>
    <property type="match status" value="1"/>
</dbReference>
<dbReference type="InterPro" id="IPR016162">
    <property type="entry name" value="Ald_DH_N"/>
</dbReference>
<dbReference type="PROSITE" id="PS00687">
    <property type="entry name" value="ALDEHYDE_DEHYDR_GLU"/>
    <property type="match status" value="1"/>
</dbReference>
<dbReference type="RefSeq" id="WP_144748502.1">
    <property type="nucleotide sequence ID" value="NZ_VMNW02000008.1"/>
</dbReference>
<comment type="similarity">
    <text evidence="1 4">Belongs to the aldehyde dehydrogenase family.</text>
</comment>
<dbReference type="FunFam" id="3.40.605.10:FF:000001">
    <property type="entry name" value="Aldehyde dehydrogenase 1"/>
    <property type="match status" value="1"/>
</dbReference>
<name>A0A5N0VGR3_9PSEU</name>
<dbReference type="EMBL" id="VMNW02000008">
    <property type="protein sequence ID" value="KAA9164021.1"/>
    <property type="molecule type" value="Genomic_DNA"/>
</dbReference>
<dbReference type="InterPro" id="IPR029510">
    <property type="entry name" value="Ald_DH_CS_GLU"/>
</dbReference>
<feature type="domain" description="Aldehyde dehydrogenase" evidence="5">
    <location>
        <begin position="18"/>
        <end position="485"/>
    </location>
</feature>